<dbReference type="Proteomes" id="UP000887575">
    <property type="component" value="Unassembled WGS sequence"/>
</dbReference>
<protein>
    <submittedName>
        <fullName evidence="3">Uncharacterized protein</fullName>
    </submittedName>
</protein>
<feature type="coiled-coil region" evidence="1">
    <location>
        <begin position="13"/>
        <end position="40"/>
    </location>
</feature>
<accession>A0AAF3FQ76</accession>
<organism evidence="2 3">
    <name type="scientific">Mesorhabditis belari</name>
    <dbReference type="NCBI Taxonomy" id="2138241"/>
    <lineage>
        <taxon>Eukaryota</taxon>
        <taxon>Metazoa</taxon>
        <taxon>Ecdysozoa</taxon>
        <taxon>Nematoda</taxon>
        <taxon>Chromadorea</taxon>
        <taxon>Rhabditida</taxon>
        <taxon>Rhabditina</taxon>
        <taxon>Rhabditomorpha</taxon>
        <taxon>Rhabditoidea</taxon>
        <taxon>Rhabditidae</taxon>
        <taxon>Mesorhabditinae</taxon>
        <taxon>Mesorhabditis</taxon>
    </lineage>
</organism>
<evidence type="ECO:0000256" key="1">
    <source>
        <dbReference type="SAM" id="Coils"/>
    </source>
</evidence>
<proteinExistence type="predicted"/>
<keyword evidence="2" id="KW-1185">Reference proteome</keyword>
<reference evidence="3" key="1">
    <citation type="submission" date="2024-02" db="UniProtKB">
        <authorList>
            <consortium name="WormBaseParasite"/>
        </authorList>
    </citation>
    <scope>IDENTIFICATION</scope>
</reference>
<name>A0AAF3FQ76_9BILA</name>
<sequence>MEIDRRVKLETLVATEKRAAKKATQKLELKEAELLQVRSMLHDVNETKSENKVLKQQPEASDFDEDLFRRSKPVQALVAYINMLHDFNETKIENKILTQQLEASEFYERKMTQELEMKNKRISEIEITVKNAIDRLSAVKTKNVSKSGSDGLGGSIHGLGDRALTRIENAPSSSSSVLGRSSLPLQSFASKRPAPVQSISEVPKAKKRVTFFSAAEFLD</sequence>
<dbReference type="AlphaFoldDB" id="A0AAF3FQ76"/>
<keyword evidence="1" id="KW-0175">Coiled coil</keyword>
<evidence type="ECO:0000313" key="2">
    <source>
        <dbReference type="Proteomes" id="UP000887575"/>
    </source>
</evidence>
<evidence type="ECO:0000313" key="3">
    <source>
        <dbReference type="WBParaSite" id="MBELARI_LOCUS7807"/>
    </source>
</evidence>
<dbReference type="WBParaSite" id="MBELARI_LOCUS7807">
    <property type="protein sequence ID" value="MBELARI_LOCUS7807"/>
    <property type="gene ID" value="MBELARI_LOCUS7807"/>
</dbReference>